<dbReference type="Pfam" id="PF00479">
    <property type="entry name" value="G6PD_N"/>
    <property type="match status" value="1"/>
</dbReference>
<dbReference type="SUPFAM" id="SSF55347">
    <property type="entry name" value="Glyceraldehyde-3-phosphate dehydrogenase-like, C-terminal domain"/>
    <property type="match status" value="1"/>
</dbReference>
<dbReference type="NCBIfam" id="TIGR00871">
    <property type="entry name" value="zwf"/>
    <property type="match status" value="1"/>
</dbReference>
<dbReference type="InterPro" id="IPR019796">
    <property type="entry name" value="G6P_DH_AS"/>
</dbReference>
<feature type="compositionally biased region" description="Low complexity" evidence="8">
    <location>
        <begin position="39"/>
        <end position="136"/>
    </location>
</feature>
<dbReference type="HAMAP" id="MF_00966">
    <property type="entry name" value="G6PD"/>
    <property type="match status" value="1"/>
</dbReference>
<dbReference type="PROSITE" id="PS00069">
    <property type="entry name" value="G6P_DEHYDROGENASE"/>
    <property type="match status" value="1"/>
</dbReference>
<feature type="active site" description="Proton acceptor" evidence="7">
    <location>
        <position position="439"/>
    </location>
</feature>
<dbReference type="GO" id="GO:0006006">
    <property type="term" value="P:glucose metabolic process"/>
    <property type="evidence" value="ECO:0007669"/>
    <property type="project" value="UniProtKB-KW"/>
</dbReference>
<feature type="domain" description="Glucose-6-phosphate dehydrogenase NAD-binding" evidence="9">
    <location>
        <begin position="203"/>
        <end position="386"/>
    </location>
</feature>
<comment type="caution">
    <text evidence="7">Lacks conserved residue(s) required for the propagation of feature annotation.</text>
</comment>
<dbReference type="EMBL" id="AP023440">
    <property type="protein sequence ID" value="BCL26410.1"/>
    <property type="molecule type" value="Genomic_DNA"/>
</dbReference>
<keyword evidence="6 7" id="KW-0119">Carbohydrate metabolism</keyword>
<dbReference type="Proteomes" id="UP000516444">
    <property type="component" value="Chromosome"/>
</dbReference>
<feature type="binding site" evidence="7">
    <location>
        <position position="537"/>
    </location>
    <ligand>
        <name>substrate</name>
    </ligand>
</feature>
<name>A0A7G1NXG4_9ACTN</name>
<dbReference type="Gene3D" id="3.30.360.10">
    <property type="entry name" value="Dihydrodipicolinate Reductase, domain 2"/>
    <property type="match status" value="1"/>
</dbReference>
<accession>A0A7G1NXG4</accession>
<dbReference type="Pfam" id="PF02781">
    <property type="entry name" value="G6PD_C"/>
    <property type="match status" value="1"/>
</dbReference>
<feature type="binding site" evidence="7">
    <location>
        <position position="434"/>
    </location>
    <ligand>
        <name>substrate</name>
    </ligand>
</feature>
<dbReference type="GO" id="GO:0005829">
    <property type="term" value="C:cytosol"/>
    <property type="evidence" value="ECO:0007669"/>
    <property type="project" value="TreeGrafter"/>
</dbReference>
<feature type="region of interest" description="Disordered" evidence="8">
    <location>
        <begin position="1"/>
        <end position="136"/>
    </location>
</feature>
<gene>
    <name evidence="7" type="primary">zwf</name>
    <name evidence="11" type="ORF">GCM10017557_12690</name>
</gene>
<dbReference type="KEGG" id="sgm:GCM10017557_12690"/>
<dbReference type="AlphaFoldDB" id="A0A7G1NXG4"/>
<evidence type="ECO:0000256" key="5">
    <source>
        <dbReference type="ARBA" id="ARBA00023002"/>
    </source>
</evidence>
<dbReference type="PANTHER" id="PTHR23429">
    <property type="entry name" value="GLUCOSE-6-PHOSPHATE 1-DEHYDROGENASE G6PD"/>
    <property type="match status" value="1"/>
</dbReference>
<keyword evidence="5 7" id="KW-0560">Oxidoreductase</keyword>
<evidence type="ECO:0000259" key="9">
    <source>
        <dbReference type="Pfam" id="PF00479"/>
    </source>
</evidence>
<feature type="compositionally biased region" description="Basic and acidic residues" evidence="8">
    <location>
        <begin position="674"/>
        <end position="685"/>
    </location>
</feature>
<dbReference type="InterPro" id="IPR022674">
    <property type="entry name" value="G6P_DH_NAD-bd"/>
</dbReference>
<dbReference type="Gene3D" id="3.40.50.720">
    <property type="entry name" value="NAD(P)-binding Rossmann-like Domain"/>
    <property type="match status" value="1"/>
</dbReference>
<evidence type="ECO:0000256" key="2">
    <source>
        <dbReference type="ARBA" id="ARBA00009975"/>
    </source>
</evidence>
<dbReference type="GO" id="GO:0050661">
    <property type="term" value="F:NADP binding"/>
    <property type="evidence" value="ECO:0007669"/>
    <property type="project" value="UniProtKB-UniRule"/>
</dbReference>
<comment type="pathway">
    <text evidence="1 7">Carbohydrate degradation; pentose phosphate pathway; D-ribulose 5-phosphate from D-glucose 6-phosphate (oxidative stage): step 1/3.</text>
</comment>
<feature type="compositionally biased region" description="Low complexity" evidence="8">
    <location>
        <begin position="8"/>
        <end position="31"/>
    </location>
</feature>
<keyword evidence="4 7" id="KW-0521">NADP</keyword>
<feature type="domain" description="Glucose-6-phosphate dehydrogenase C-terminal" evidence="10">
    <location>
        <begin position="388"/>
        <end position="683"/>
    </location>
</feature>
<organism evidence="11 12">
    <name type="scientific">Streptomyces aurantiacus</name>
    <dbReference type="NCBI Taxonomy" id="47760"/>
    <lineage>
        <taxon>Bacteria</taxon>
        <taxon>Bacillati</taxon>
        <taxon>Actinomycetota</taxon>
        <taxon>Actinomycetes</taxon>
        <taxon>Kitasatosporales</taxon>
        <taxon>Streptomycetaceae</taxon>
        <taxon>Streptomyces</taxon>
        <taxon>Streptomyces aurantiacus group</taxon>
    </lineage>
</organism>
<dbReference type="InterPro" id="IPR022675">
    <property type="entry name" value="G6P_DH_C"/>
</dbReference>
<sequence>MSRSRTSPEGIPAEAGKAAEGGTTPDAPAPAARRKAAKAAKSAKSAKAATAPKSATASTASKPTTTAPTGTAAKPAKSTKSTKSVPAAKTARAAKTAKAAQSAEPAKTAKSTKSTPAAKGAKAAGRAVAPAAPRGAAAHATPKAAAAAGATAAAADAASDATAAGLALQDLARALDLADDWDNPLRDPQDRRLPKIAGPSGLVIFGVTGDLSRKKLMPAVYDLANRGLLPPGFSLVGFARRDWEDEDFAQIVHDSVREHARTEFREEVWQQLAEGMRFIPGDFDDDTAFKQLRAAVDELDASRGTSGNYAFYLSVPPKFFPKVVKQLKRHGLAEAPAGSWRRAVIEKPFGRDLKSARELNRVVHEVFDPEQVFRIDHYLGKETVQNILALRFANQMYEPIWNRSYVDHVQITMAEDIGIGGRAGYYDGIGSARDVIQNHLLQLMALTAMEEPIAFDADSLLTEKLKVLKSVRLPADLGEHTVRGQYAEGWQGGAKVRGYLEEDGIDPESTTDTYAAIKLEVDNRRWAGVPFYLRTGKRLGRRVTEIAVVFQRAPHSPFDSTATEELGANAIVVRVQPDEGMTVRFGSKVPGTSMEIRDVSMDFAYGESFTESSPEAYERLILDVLLGDANLFPRHQEVEESWKVLDPIEEHWDTHGRPAQYASGSWGPGEADEMLARDGRSWRRP</sequence>
<dbReference type="SUPFAM" id="SSF51735">
    <property type="entry name" value="NAD(P)-binding Rossmann-fold domains"/>
    <property type="match status" value="1"/>
</dbReference>
<feature type="binding site" evidence="7">
    <location>
        <position position="381"/>
    </location>
    <ligand>
        <name>substrate</name>
    </ligand>
</feature>
<comment type="function">
    <text evidence="7">Catalyzes the oxidation of glucose 6-phosphate to 6-phosphogluconolactone.</text>
</comment>
<evidence type="ECO:0000313" key="11">
    <source>
        <dbReference type="EMBL" id="BCL26410.1"/>
    </source>
</evidence>
<keyword evidence="12" id="KW-1185">Reference proteome</keyword>
<evidence type="ECO:0000313" key="12">
    <source>
        <dbReference type="Proteomes" id="UP000516444"/>
    </source>
</evidence>
<evidence type="ECO:0000256" key="3">
    <source>
        <dbReference type="ARBA" id="ARBA00022526"/>
    </source>
</evidence>
<evidence type="ECO:0000256" key="6">
    <source>
        <dbReference type="ARBA" id="ARBA00023277"/>
    </source>
</evidence>
<feature type="binding site" evidence="7">
    <location>
        <position position="240"/>
    </location>
    <ligand>
        <name>NADP(+)</name>
        <dbReference type="ChEBI" id="CHEBI:58349"/>
    </ligand>
</feature>
<dbReference type="GO" id="GO:0004345">
    <property type="term" value="F:glucose-6-phosphate dehydrogenase activity"/>
    <property type="evidence" value="ECO:0007669"/>
    <property type="project" value="UniProtKB-UniRule"/>
</dbReference>
<feature type="binding site" evidence="7">
    <location>
        <position position="347"/>
    </location>
    <ligand>
        <name>NADP(+)</name>
        <dbReference type="ChEBI" id="CHEBI:58349"/>
    </ligand>
</feature>
<comment type="catalytic activity">
    <reaction evidence="7">
        <text>D-glucose 6-phosphate + NADP(+) = 6-phospho-D-glucono-1,5-lactone + NADPH + H(+)</text>
        <dbReference type="Rhea" id="RHEA:15841"/>
        <dbReference type="ChEBI" id="CHEBI:15378"/>
        <dbReference type="ChEBI" id="CHEBI:57783"/>
        <dbReference type="ChEBI" id="CHEBI:57955"/>
        <dbReference type="ChEBI" id="CHEBI:58349"/>
        <dbReference type="ChEBI" id="CHEBI:61548"/>
        <dbReference type="EC" id="1.1.1.49"/>
    </reaction>
</comment>
<dbReference type="InterPro" id="IPR036291">
    <property type="entry name" value="NAD(P)-bd_dom_sf"/>
</dbReference>
<evidence type="ECO:0000256" key="1">
    <source>
        <dbReference type="ARBA" id="ARBA00004937"/>
    </source>
</evidence>
<keyword evidence="3 7" id="KW-0313">Glucose metabolism</keyword>
<dbReference type="GO" id="GO:0009051">
    <property type="term" value="P:pentose-phosphate shunt, oxidative branch"/>
    <property type="evidence" value="ECO:0007669"/>
    <property type="project" value="TreeGrafter"/>
</dbReference>
<dbReference type="InterPro" id="IPR001282">
    <property type="entry name" value="G6P_DH"/>
</dbReference>
<evidence type="ECO:0000256" key="8">
    <source>
        <dbReference type="SAM" id="MobiDB-lite"/>
    </source>
</evidence>
<evidence type="ECO:0000256" key="7">
    <source>
        <dbReference type="HAMAP-Rule" id="MF_00966"/>
    </source>
</evidence>
<feature type="binding site" evidence="7">
    <location>
        <begin position="282"/>
        <end position="283"/>
    </location>
    <ligand>
        <name>NADP(+)</name>
        <dbReference type="ChEBI" id="CHEBI:58349"/>
    </ligand>
</feature>
<dbReference type="FunFam" id="3.30.360.10:FF:000011">
    <property type="entry name" value="Glucose-6-phosphate 1-dehydrogenase"/>
    <property type="match status" value="1"/>
</dbReference>
<evidence type="ECO:0000256" key="4">
    <source>
        <dbReference type="ARBA" id="ARBA00022857"/>
    </source>
</evidence>
<comment type="similarity">
    <text evidence="2 7">Belongs to the glucose-6-phosphate dehydrogenase family.</text>
</comment>
<dbReference type="PRINTS" id="PR00079">
    <property type="entry name" value="G6PDHDRGNASE"/>
</dbReference>
<protein>
    <recommendedName>
        <fullName evidence="7">Glucose-6-phosphate 1-dehydrogenase</fullName>
        <shortName evidence="7">G6PD</shortName>
        <ecNumber evidence="7">1.1.1.49</ecNumber>
    </recommendedName>
</protein>
<feature type="binding site" evidence="7">
    <location>
        <position position="415"/>
    </location>
    <ligand>
        <name>substrate</name>
    </ligand>
</feature>
<proteinExistence type="inferred from homology"/>
<feature type="region of interest" description="Disordered" evidence="8">
    <location>
        <begin position="660"/>
        <end position="685"/>
    </location>
</feature>
<feature type="binding site" evidence="7">
    <location>
        <position position="377"/>
    </location>
    <ligand>
        <name>substrate</name>
    </ligand>
</feature>
<dbReference type="UniPathway" id="UPA00115">
    <property type="reaction ID" value="UER00408"/>
</dbReference>
<dbReference type="EC" id="1.1.1.49" evidence="7"/>
<reference evidence="11 12" key="1">
    <citation type="journal article" date="2014" name="Int. J. Syst. Evol. Microbiol.">
        <title>Complete genome sequence of Corynebacterium casei LMG S-19264T (=DSM 44701T), isolated from a smear-ripened cheese.</title>
        <authorList>
            <consortium name="US DOE Joint Genome Institute (JGI-PGF)"/>
            <person name="Walter F."/>
            <person name="Albersmeier A."/>
            <person name="Kalinowski J."/>
            <person name="Ruckert C."/>
        </authorList>
    </citation>
    <scope>NUCLEOTIDE SEQUENCE [LARGE SCALE GENOMIC DNA]</scope>
    <source>
        <strain evidence="11 12">JCM 4677</strain>
    </source>
</reference>
<dbReference type="PANTHER" id="PTHR23429:SF0">
    <property type="entry name" value="GLUCOSE-6-PHOSPHATE 1-DEHYDROGENASE"/>
    <property type="match status" value="1"/>
</dbReference>
<evidence type="ECO:0000259" key="10">
    <source>
        <dbReference type="Pfam" id="PF02781"/>
    </source>
</evidence>